<evidence type="ECO:0000256" key="3">
    <source>
        <dbReference type="ARBA" id="ARBA00004613"/>
    </source>
</evidence>
<organism evidence="9">
    <name type="scientific">marine sediment metagenome</name>
    <dbReference type="NCBI Taxonomy" id="412755"/>
    <lineage>
        <taxon>unclassified sequences</taxon>
        <taxon>metagenomes</taxon>
        <taxon>ecological metagenomes</taxon>
    </lineage>
</organism>
<dbReference type="EMBL" id="BARS01035832">
    <property type="protein sequence ID" value="GAG22980.1"/>
    <property type="molecule type" value="Genomic_DNA"/>
</dbReference>
<comment type="subcellular location">
    <subcellularLocation>
        <location evidence="1">Cell envelope</location>
    </subcellularLocation>
    <subcellularLocation>
        <location evidence="2">Cell outer membrane</location>
    </subcellularLocation>
    <subcellularLocation>
        <location evidence="3">Secreted</location>
    </subcellularLocation>
</comment>
<name>X0VXG8_9ZZZZ</name>
<dbReference type="InterPro" id="IPR039448">
    <property type="entry name" value="Beta_helix"/>
</dbReference>
<comment type="caution">
    <text evidence="9">The sequence shown here is derived from an EMBL/GenBank/DDBJ whole genome shotgun (WGS) entry which is preliminary data.</text>
</comment>
<dbReference type="SUPFAM" id="SSF51126">
    <property type="entry name" value="Pectin lyase-like"/>
    <property type="match status" value="1"/>
</dbReference>
<dbReference type="InterPro" id="IPR012334">
    <property type="entry name" value="Pectin_lyas_fold"/>
</dbReference>
<evidence type="ECO:0000256" key="4">
    <source>
        <dbReference type="ARBA" id="ARBA00022525"/>
    </source>
</evidence>
<dbReference type="GO" id="GO:0009279">
    <property type="term" value="C:cell outer membrane"/>
    <property type="evidence" value="ECO:0007669"/>
    <property type="project" value="UniProtKB-SubCell"/>
</dbReference>
<dbReference type="AlphaFoldDB" id="X0VXG8"/>
<feature type="non-terminal residue" evidence="9">
    <location>
        <position position="99"/>
    </location>
</feature>
<dbReference type="GO" id="GO:0005576">
    <property type="term" value="C:extracellular region"/>
    <property type="evidence" value="ECO:0007669"/>
    <property type="project" value="UniProtKB-SubCell"/>
</dbReference>
<sequence length="99" mass="10245">MSSPSISNNTITANSAGDHGGGIYCYDFSPSISNNIVAFNSSGIYSSDDGTPTLSHNCVYNPDGYDYDGLSAGTGDISVDPELAGVEYGEVHIQPDSPC</sequence>
<keyword evidence="5" id="KW-0732">Signal</keyword>
<evidence type="ECO:0000259" key="8">
    <source>
        <dbReference type="Pfam" id="PF13229"/>
    </source>
</evidence>
<evidence type="ECO:0000256" key="5">
    <source>
        <dbReference type="ARBA" id="ARBA00022729"/>
    </source>
</evidence>
<dbReference type="Gene3D" id="2.160.20.10">
    <property type="entry name" value="Single-stranded right-handed beta-helix, Pectin lyase-like"/>
    <property type="match status" value="1"/>
</dbReference>
<dbReference type="InterPro" id="IPR003368">
    <property type="entry name" value="POMP_repeat"/>
</dbReference>
<protein>
    <recommendedName>
        <fullName evidence="8">Right handed beta helix domain-containing protein</fullName>
    </recommendedName>
</protein>
<evidence type="ECO:0000256" key="7">
    <source>
        <dbReference type="ARBA" id="ARBA00023237"/>
    </source>
</evidence>
<evidence type="ECO:0000256" key="2">
    <source>
        <dbReference type="ARBA" id="ARBA00004442"/>
    </source>
</evidence>
<gene>
    <name evidence="9" type="ORF">S01H1_55149</name>
</gene>
<dbReference type="NCBIfam" id="TIGR03804">
    <property type="entry name" value="para_beta_helix"/>
    <property type="match status" value="1"/>
</dbReference>
<feature type="domain" description="Right handed beta helix" evidence="8">
    <location>
        <begin position="7"/>
        <end position="64"/>
    </location>
</feature>
<dbReference type="Pfam" id="PF13229">
    <property type="entry name" value="Beta_helix"/>
    <property type="match status" value="1"/>
</dbReference>
<accession>X0VXG8</accession>
<dbReference type="InterPro" id="IPR022441">
    <property type="entry name" value="Para_beta_helix_rpt-2"/>
</dbReference>
<dbReference type="InterPro" id="IPR011050">
    <property type="entry name" value="Pectin_lyase_fold/virulence"/>
</dbReference>
<keyword evidence="6" id="KW-0472">Membrane</keyword>
<keyword evidence="4" id="KW-0964">Secreted</keyword>
<proteinExistence type="predicted"/>
<keyword evidence="7" id="KW-0998">Cell outer membrane</keyword>
<dbReference type="NCBIfam" id="TIGR01376">
    <property type="entry name" value="POMP_repeat"/>
    <property type="match status" value="1"/>
</dbReference>
<evidence type="ECO:0000256" key="6">
    <source>
        <dbReference type="ARBA" id="ARBA00023136"/>
    </source>
</evidence>
<evidence type="ECO:0000313" key="9">
    <source>
        <dbReference type="EMBL" id="GAG22980.1"/>
    </source>
</evidence>
<evidence type="ECO:0000256" key="1">
    <source>
        <dbReference type="ARBA" id="ARBA00004196"/>
    </source>
</evidence>
<reference evidence="9" key="1">
    <citation type="journal article" date="2014" name="Front. Microbiol.">
        <title>High frequency of phylogenetically diverse reductive dehalogenase-homologous genes in deep subseafloor sedimentary metagenomes.</title>
        <authorList>
            <person name="Kawai M."/>
            <person name="Futagami T."/>
            <person name="Toyoda A."/>
            <person name="Takaki Y."/>
            <person name="Nishi S."/>
            <person name="Hori S."/>
            <person name="Arai W."/>
            <person name="Tsubouchi T."/>
            <person name="Morono Y."/>
            <person name="Uchiyama I."/>
            <person name="Ito T."/>
            <person name="Fujiyama A."/>
            <person name="Inagaki F."/>
            <person name="Takami H."/>
        </authorList>
    </citation>
    <scope>NUCLEOTIDE SEQUENCE</scope>
    <source>
        <strain evidence="9">Expedition CK06-06</strain>
    </source>
</reference>